<feature type="coiled-coil region" evidence="1">
    <location>
        <begin position="183"/>
        <end position="245"/>
    </location>
</feature>
<dbReference type="Pfam" id="PF11740">
    <property type="entry name" value="KfrA_N"/>
    <property type="match status" value="1"/>
</dbReference>
<keyword evidence="1" id="KW-0175">Coiled coil</keyword>
<feature type="region of interest" description="Disordered" evidence="2">
    <location>
        <begin position="283"/>
        <end position="304"/>
    </location>
</feature>
<evidence type="ECO:0000256" key="1">
    <source>
        <dbReference type="SAM" id="Coils"/>
    </source>
</evidence>
<evidence type="ECO:0000313" key="5">
    <source>
        <dbReference type="Proteomes" id="UP000297564"/>
    </source>
</evidence>
<proteinExistence type="predicted"/>
<feature type="domain" description="KfrA N-terminal DNA-binding" evidence="3">
    <location>
        <begin position="9"/>
        <end position="126"/>
    </location>
</feature>
<reference evidence="4 5" key="1">
    <citation type="submission" date="2019-03" db="EMBL/GenBank/DDBJ databases">
        <title>Ramlibacter rhizophilus CCTCC AB2015357, whole genome shotgun sequence.</title>
        <authorList>
            <person name="Zhang X."/>
            <person name="Feng G."/>
            <person name="Zhu H."/>
        </authorList>
    </citation>
    <scope>NUCLEOTIDE SEQUENCE [LARGE SCALE GENOMIC DNA]</scope>
    <source>
        <strain evidence="4 5">CCTCC AB2015357</strain>
    </source>
</reference>
<comment type="caution">
    <text evidence="4">The sequence shown here is derived from an EMBL/GenBank/DDBJ whole genome shotgun (WGS) entry which is preliminary data.</text>
</comment>
<name>A0A4Z0C1C4_9BURK</name>
<evidence type="ECO:0000259" key="3">
    <source>
        <dbReference type="Pfam" id="PF11740"/>
    </source>
</evidence>
<organism evidence="4 5">
    <name type="scientific">Ramlibacter rhizophilus</name>
    <dbReference type="NCBI Taxonomy" id="1781167"/>
    <lineage>
        <taxon>Bacteria</taxon>
        <taxon>Pseudomonadati</taxon>
        <taxon>Pseudomonadota</taxon>
        <taxon>Betaproteobacteria</taxon>
        <taxon>Burkholderiales</taxon>
        <taxon>Comamonadaceae</taxon>
        <taxon>Ramlibacter</taxon>
    </lineage>
</organism>
<sequence>MTITVKKVTEDSVAKACAELTKEGLKPTVNAVRARLGGASPNEVAPLIKVWKGKQPAVAREEIMLDPSIARLIAQQMVSLATNAAQAAEVRAAEAEENVQTLTENGQLLELRITQLQAQLEACQAQVQQQRGQLAERAQEIETLRNDCRAAMQASETKSASERAAAEGLRQELVRAQIRIDSIGGLEKALAAAQDQLKEAREALAAAQQSAAVSEARTVAATERAQQAEAREGTLQRETAQLREEVAKGHSSAQQLAATLATMSATLAASTCVEHNRKIKDGASELATGGLQSRNQKTAQSKTS</sequence>
<feature type="coiled-coil region" evidence="1">
    <location>
        <begin position="78"/>
        <end position="147"/>
    </location>
</feature>
<gene>
    <name evidence="4" type="ORF">EZ242_02315</name>
</gene>
<dbReference type="InterPro" id="IPR021104">
    <property type="entry name" value="KfrA_DNA-bd_N"/>
</dbReference>
<dbReference type="Proteomes" id="UP000297564">
    <property type="component" value="Unassembled WGS sequence"/>
</dbReference>
<evidence type="ECO:0000256" key="2">
    <source>
        <dbReference type="SAM" id="MobiDB-lite"/>
    </source>
</evidence>
<keyword evidence="5" id="KW-1185">Reference proteome</keyword>
<dbReference type="RefSeq" id="WP_135283486.1">
    <property type="nucleotide sequence ID" value="NZ_SMLL01000001.1"/>
</dbReference>
<evidence type="ECO:0000313" key="4">
    <source>
        <dbReference type="EMBL" id="TFZ04604.1"/>
    </source>
</evidence>
<keyword evidence="4" id="KW-0238">DNA-binding</keyword>
<dbReference type="AlphaFoldDB" id="A0A4Z0C1C4"/>
<protein>
    <submittedName>
        <fullName evidence="4">DNA-binding protein</fullName>
    </submittedName>
</protein>
<dbReference type="OrthoDB" id="583532at2"/>
<accession>A0A4Z0C1C4</accession>
<dbReference type="EMBL" id="SMLL01000001">
    <property type="protein sequence ID" value="TFZ04604.1"/>
    <property type="molecule type" value="Genomic_DNA"/>
</dbReference>
<dbReference type="GO" id="GO:0003677">
    <property type="term" value="F:DNA binding"/>
    <property type="evidence" value="ECO:0007669"/>
    <property type="project" value="UniProtKB-KW"/>
</dbReference>
<feature type="compositionally biased region" description="Polar residues" evidence="2">
    <location>
        <begin position="290"/>
        <end position="304"/>
    </location>
</feature>